<organism evidence="2 3">
    <name type="scientific">Sclerotinia trifoliorum</name>
    <dbReference type="NCBI Taxonomy" id="28548"/>
    <lineage>
        <taxon>Eukaryota</taxon>
        <taxon>Fungi</taxon>
        <taxon>Dikarya</taxon>
        <taxon>Ascomycota</taxon>
        <taxon>Pezizomycotina</taxon>
        <taxon>Leotiomycetes</taxon>
        <taxon>Helotiales</taxon>
        <taxon>Sclerotiniaceae</taxon>
        <taxon>Sclerotinia</taxon>
    </lineage>
</organism>
<comment type="caution">
    <text evidence="2">The sequence shown here is derived from an EMBL/GenBank/DDBJ whole genome shotgun (WGS) entry which is preliminary data.</text>
</comment>
<name>A0A8H2ZUM2_9HELO</name>
<protein>
    <submittedName>
        <fullName evidence="2">4c6c7ecf-7255-446a-b07a-8e1abfa5d975</fullName>
    </submittedName>
</protein>
<gene>
    <name evidence="2" type="ORF">SCLTRI_LOCUS6762</name>
</gene>
<dbReference type="Proteomes" id="UP000624404">
    <property type="component" value="Unassembled WGS sequence"/>
</dbReference>
<feature type="compositionally biased region" description="Basic and acidic residues" evidence="1">
    <location>
        <begin position="162"/>
        <end position="176"/>
    </location>
</feature>
<dbReference type="OrthoDB" id="3505609at2759"/>
<reference evidence="2" key="1">
    <citation type="submission" date="2020-10" db="EMBL/GenBank/DDBJ databases">
        <authorList>
            <person name="Kusch S."/>
        </authorList>
    </citation>
    <scope>NUCLEOTIDE SEQUENCE</scope>
    <source>
        <strain evidence="2">SwB9</strain>
    </source>
</reference>
<keyword evidence="3" id="KW-1185">Reference proteome</keyword>
<evidence type="ECO:0000313" key="3">
    <source>
        <dbReference type="Proteomes" id="UP000624404"/>
    </source>
</evidence>
<dbReference type="EMBL" id="CAJHIA010000024">
    <property type="protein sequence ID" value="CAD6446970.1"/>
    <property type="molecule type" value="Genomic_DNA"/>
</dbReference>
<proteinExistence type="predicted"/>
<feature type="region of interest" description="Disordered" evidence="1">
    <location>
        <begin position="141"/>
        <end position="184"/>
    </location>
</feature>
<accession>A0A8H2ZUM2</accession>
<feature type="compositionally biased region" description="Basic and acidic residues" evidence="1">
    <location>
        <begin position="141"/>
        <end position="150"/>
    </location>
</feature>
<evidence type="ECO:0000256" key="1">
    <source>
        <dbReference type="SAM" id="MobiDB-lite"/>
    </source>
</evidence>
<dbReference type="AlphaFoldDB" id="A0A8H2ZUM2"/>
<evidence type="ECO:0000313" key="2">
    <source>
        <dbReference type="EMBL" id="CAD6446970.1"/>
    </source>
</evidence>
<sequence>MSLANLLSPMTKSYVDEVNDDFEEQFSNDIISTSYDVDTSRLDHDLEMKDAEALPPDFTNYGDLEYLDEEYIFDSYHYDSKAGMMSNNEGDDGVISSDEILAFNTNALEKYIEINIPSTFLSSIPGSDAGTFFDIELEKEEHNEKSRDEDQNGTTSSVETCENYKNHPPAHLDSRSSELNSVQNSPDLSSSVFWSHGSNYSLQTEDDEEDFRIDHPLMGKDVICIQETFAKVKICEYGAHPPKTFYRGWVSMPCFLIP</sequence>